<accession>A0A5B7TSX3</accession>
<evidence type="ECO:0000313" key="3">
    <source>
        <dbReference type="Proteomes" id="UP000306229"/>
    </source>
</evidence>
<dbReference type="Proteomes" id="UP000306229">
    <property type="component" value="Chromosome"/>
</dbReference>
<dbReference type="InterPro" id="IPR054246">
    <property type="entry name" value="DUF6973"/>
</dbReference>
<dbReference type="Pfam" id="PF22322">
    <property type="entry name" value="DUF6973"/>
    <property type="match status" value="1"/>
</dbReference>
<proteinExistence type="predicted"/>
<keyword evidence="3" id="KW-1185">Reference proteome</keyword>
<dbReference type="EMBL" id="CP040749">
    <property type="protein sequence ID" value="QCX39989.1"/>
    <property type="molecule type" value="Genomic_DNA"/>
</dbReference>
<sequence length="165" mass="19503">MDKLEFIKLVNKGNAWSFILLFIRHPLSFGPALLATYQTVKVSDELYGKLHHKNNVTNAFRHALWNILIAKKCSRWRGNTRRAIRFAQQVTDWHEEFSPNEPLEKEMDSHNNHVGRKIFIQNDERDTQQFIDVLLEKVAEAKMIYSVEDIKKYSNDLVYIEKLED</sequence>
<evidence type="ECO:0000259" key="1">
    <source>
        <dbReference type="Pfam" id="PF22322"/>
    </source>
</evidence>
<gene>
    <name evidence="2" type="ORF">FF125_16645</name>
</gene>
<evidence type="ECO:0000313" key="2">
    <source>
        <dbReference type="EMBL" id="QCX39989.1"/>
    </source>
</evidence>
<reference evidence="2 3" key="1">
    <citation type="submission" date="2019-05" db="EMBL/GenBank/DDBJ databases">
        <title>Algicella ahnfeltiae gen. nov., sp. nov., a novel marine bacterium of the family Flavobacteriaceae isolated from a red alga.</title>
        <authorList>
            <person name="Nedashkovskaya O.I."/>
            <person name="Kukhlevskiy A.D."/>
            <person name="Kim S.-G."/>
            <person name="Zhukova N.V."/>
            <person name="Mikhailov V.V."/>
        </authorList>
    </citation>
    <scope>NUCLEOTIDE SEQUENCE [LARGE SCALE GENOMIC DNA]</scope>
    <source>
        <strain evidence="2 3">10Alg115</strain>
    </source>
</reference>
<dbReference type="AlphaFoldDB" id="A0A5B7TSX3"/>
<name>A0A5B7TSX3_9FLAO</name>
<dbReference type="OrthoDB" id="1496068at2"/>
<protein>
    <recommendedName>
        <fullName evidence="1">DUF6973 domain-containing protein</fullName>
    </recommendedName>
</protein>
<organism evidence="2 3">
    <name type="scientific">Aureibaculum algae</name>
    <dbReference type="NCBI Taxonomy" id="2584122"/>
    <lineage>
        <taxon>Bacteria</taxon>
        <taxon>Pseudomonadati</taxon>
        <taxon>Bacteroidota</taxon>
        <taxon>Flavobacteriia</taxon>
        <taxon>Flavobacteriales</taxon>
        <taxon>Flavobacteriaceae</taxon>
        <taxon>Aureibaculum</taxon>
    </lineage>
</organism>
<dbReference type="RefSeq" id="WP_138950845.1">
    <property type="nucleotide sequence ID" value="NZ_CP040749.1"/>
</dbReference>
<feature type="domain" description="DUF6973" evidence="1">
    <location>
        <begin position="20"/>
        <end position="142"/>
    </location>
</feature>
<dbReference type="KEGG" id="fbe:FF125_16645"/>